<evidence type="ECO:0000256" key="2">
    <source>
        <dbReference type="ARBA" id="ARBA00023315"/>
    </source>
</evidence>
<dbReference type="Gene3D" id="3.40.630.30">
    <property type="match status" value="1"/>
</dbReference>
<reference evidence="5 6" key="1">
    <citation type="submission" date="2012-08" db="EMBL/GenBank/DDBJ databases">
        <title>Whole genome shotgun sequence of Austwickia chelonae NBRC 105200.</title>
        <authorList>
            <person name="Yoshida I."/>
            <person name="Hosoyama A."/>
            <person name="Tsuchikane K."/>
            <person name="Katsumata H."/>
            <person name="Ando Y."/>
            <person name="Ohji S."/>
            <person name="Hamada M."/>
            <person name="Tamura T."/>
            <person name="Yamazoe A."/>
            <person name="Yamazaki S."/>
            <person name="Fujita N."/>
        </authorList>
    </citation>
    <scope>NUCLEOTIDE SEQUENCE [LARGE SCALE GENOMIC DNA]</scope>
    <source>
        <strain evidence="5 6">NBRC 105200</strain>
    </source>
</reference>
<dbReference type="SUPFAM" id="SSF55729">
    <property type="entry name" value="Acyl-CoA N-acyltransferases (Nat)"/>
    <property type="match status" value="1"/>
</dbReference>
<sequence length="345" mass="37454">MDRAFREKNPESRIPQPATEENVLGRAMSAQGERVHVATVTAADIVPYRIAVEGSRARLSRWNPVDPHDLSRHLRWQSASHRTFIVHASEPEGDHDIVGRINVTNVVRGRALAAAMGYDAYDPYAGRGLFAEGLRLVVDLAFAPEPIGMGLHRVEASVQPGNVRSAGLLRSLGFRLRGEWPEYLWLPDETGRHAWRDHLNYGVVSSEWPARPYAPVTRRRTTVVLPAGALDKPTGVTTAAQLADELSAVVLSAAQAETLGSQAAVQMLRAADAVILEDCVVTRQMVEDLSTCCSPFVLSATEWADLLVRGGPIGTVSVALRARACGSQAVRCFASDRNGPDSRLA</sequence>
<dbReference type="InterPro" id="IPR000182">
    <property type="entry name" value="GNAT_dom"/>
</dbReference>
<name>K6UKP1_9MICO</name>
<dbReference type="eggNOG" id="COG1670">
    <property type="taxonomic scope" value="Bacteria"/>
</dbReference>
<dbReference type="PANTHER" id="PTHR43792">
    <property type="entry name" value="GNAT FAMILY, PUTATIVE (AFU_ORTHOLOGUE AFUA_3G00765)-RELATED-RELATED"/>
    <property type="match status" value="1"/>
</dbReference>
<accession>K6UKP1</accession>
<dbReference type="InterPro" id="IPR051531">
    <property type="entry name" value="N-acetyltransferase"/>
</dbReference>
<evidence type="ECO:0000259" key="4">
    <source>
        <dbReference type="Pfam" id="PF13302"/>
    </source>
</evidence>
<evidence type="ECO:0000313" key="6">
    <source>
        <dbReference type="Proteomes" id="UP000008495"/>
    </source>
</evidence>
<proteinExistence type="inferred from homology"/>
<organism evidence="5 6">
    <name type="scientific">Austwickia chelonae NBRC 105200</name>
    <dbReference type="NCBI Taxonomy" id="1184607"/>
    <lineage>
        <taxon>Bacteria</taxon>
        <taxon>Bacillati</taxon>
        <taxon>Actinomycetota</taxon>
        <taxon>Actinomycetes</taxon>
        <taxon>Micrococcales</taxon>
        <taxon>Dermatophilaceae</taxon>
        <taxon>Austwickia</taxon>
    </lineage>
</organism>
<dbReference type="Pfam" id="PF13302">
    <property type="entry name" value="Acetyltransf_3"/>
    <property type="match status" value="1"/>
</dbReference>
<keyword evidence="6" id="KW-1185">Reference proteome</keyword>
<dbReference type="GO" id="GO:0005737">
    <property type="term" value="C:cytoplasm"/>
    <property type="evidence" value="ECO:0007669"/>
    <property type="project" value="TreeGrafter"/>
</dbReference>
<evidence type="ECO:0000256" key="3">
    <source>
        <dbReference type="ARBA" id="ARBA00038502"/>
    </source>
</evidence>
<dbReference type="EMBL" id="BAGZ01000001">
    <property type="protein sequence ID" value="GAB76571.1"/>
    <property type="molecule type" value="Genomic_DNA"/>
</dbReference>
<keyword evidence="2" id="KW-0012">Acyltransferase</keyword>
<gene>
    <name evidence="5" type="ORF">AUCHE_01_01330</name>
</gene>
<feature type="domain" description="N-acetyltransferase" evidence="4">
    <location>
        <begin position="35"/>
        <end position="175"/>
    </location>
</feature>
<dbReference type="Proteomes" id="UP000008495">
    <property type="component" value="Unassembled WGS sequence"/>
</dbReference>
<dbReference type="InterPro" id="IPR016181">
    <property type="entry name" value="Acyl_CoA_acyltransferase"/>
</dbReference>
<dbReference type="PANTHER" id="PTHR43792:SF8">
    <property type="entry name" value="[RIBOSOMAL PROTEIN US5]-ALANINE N-ACETYLTRANSFERASE"/>
    <property type="match status" value="1"/>
</dbReference>
<keyword evidence="1" id="KW-0808">Transferase</keyword>
<comment type="similarity">
    <text evidence="3">Belongs to the acetyltransferase family. RimJ subfamily.</text>
</comment>
<dbReference type="RefSeq" id="WP_006501321.1">
    <property type="nucleotide sequence ID" value="NZ_BAGZ01000001.1"/>
</dbReference>
<evidence type="ECO:0000313" key="5">
    <source>
        <dbReference type="EMBL" id="GAB76571.1"/>
    </source>
</evidence>
<dbReference type="AlphaFoldDB" id="K6UKP1"/>
<protein>
    <submittedName>
        <fullName evidence="5">Putative methyl-accepting chemotaxis protein</fullName>
    </submittedName>
</protein>
<comment type="caution">
    <text evidence="5">The sequence shown here is derived from an EMBL/GenBank/DDBJ whole genome shotgun (WGS) entry which is preliminary data.</text>
</comment>
<dbReference type="STRING" id="100225.SAMN05421595_1701"/>
<dbReference type="GO" id="GO:0008999">
    <property type="term" value="F:protein-N-terminal-alanine acetyltransferase activity"/>
    <property type="evidence" value="ECO:0007669"/>
    <property type="project" value="TreeGrafter"/>
</dbReference>
<evidence type="ECO:0000256" key="1">
    <source>
        <dbReference type="ARBA" id="ARBA00022679"/>
    </source>
</evidence>